<dbReference type="PANTHER" id="PTHR24111">
    <property type="entry name" value="LEUCINE-RICH REPEAT-CONTAINING PROTEIN 34"/>
    <property type="match status" value="1"/>
</dbReference>
<dbReference type="InterPro" id="IPR052201">
    <property type="entry name" value="LRR-containing_regulator"/>
</dbReference>
<accession>A0A814F0A0</accession>
<evidence type="ECO:0000256" key="2">
    <source>
        <dbReference type="SAM" id="MobiDB-lite"/>
    </source>
</evidence>
<dbReference type="PANTHER" id="PTHR24111:SF0">
    <property type="entry name" value="LEUCINE-RICH REPEAT-CONTAINING PROTEIN"/>
    <property type="match status" value="1"/>
</dbReference>
<feature type="compositionally biased region" description="Polar residues" evidence="2">
    <location>
        <begin position="1"/>
        <end position="15"/>
    </location>
</feature>
<dbReference type="EMBL" id="CAJNOQ010002747">
    <property type="protein sequence ID" value="CAF0976237.1"/>
    <property type="molecule type" value="Genomic_DNA"/>
</dbReference>
<reference evidence="3" key="1">
    <citation type="submission" date="2021-02" db="EMBL/GenBank/DDBJ databases">
        <authorList>
            <person name="Nowell W R."/>
        </authorList>
    </citation>
    <scope>NUCLEOTIDE SEQUENCE</scope>
</reference>
<dbReference type="EMBL" id="CAJOBC010002747">
    <property type="protein sequence ID" value="CAF3749097.1"/>
    <property type="molecule type" value="Genomic_DNA"/>
</dbReference>
<dbReference type="AlphaFoldDB" id="A0A814F0A0"/>
<dbReference type="SUPFAM" id="SSF52047">
    <property type="entry name" value="RNI-like"/>
    <property type="match status" value="1"/>
</dbReference>
<dbReference type="SMART" id="SM00368">
    <property type="entry name" value="LRR_RI"/>
    <property type="match status" value="3"/>
</dbReference>
<evidence type="ECO:0000313" key="5">
    <source>
        <dbReference type="Proteomes" id="UP000663829"/>
    </source>
</evidence>
<gene>
    <name evidence="3" type="ORF">GPM918_LOCUS12506</name>
    <name evidence="4" type="ORF">SRO942_LOCUS12506</name>
</gene>
<dbReference type="InterPro" id="IPR001611">
    <property type="entry name" value="Leu-rich_rpt"/>
</dbReference>
<evidence type="ECO:0000313" key="4">
    <source>
        <dbReference type="EMBL" id="CAF3749097.1"/>
    </source>
</evidence>
<dbReference type="Proteomes" id="UP000681722">
    <property type="component" value="Unassembled WGS sequence"/>
</dbReference>
<dbReference type="Proteomes" id="UP000663829">
    <property type="component" value="Unassembled WGS sequence"/>
</dbReference>
<proteinExistence type="predicted"/>
<sequence>MSASEHGPHNQNQLQYDDLPSGCHKMSSVGDQQPISEKIRELTDNFNDREWSLSVQQLSDADVKLLANALKTNTHCKVLDLHQNKLTSVEAQFIADMLKVNTTLTSLWLSCNRLGDDGTRTLCEVLRRQNNMLEHLSLNGNRITDKSVDAIVDMAKNELICEIFDYLTGFNILLSFVDLNQRFEHLLHTYHRYHFNFKLVKKSIFDFVCHLNIDPQQCISLTLSNFSHTPYYQTPKQIQLFLNNYCKIDRFLLLRSLSLYSIDRDELYQILSGLNNCCQLKSFTIEVFPFDEQIASLLNRTLSNIPTLKYLKLVFSIFLDEDNNNNIRFMPITATNIEYLSLSQYDIKHLPQLLQMVPKLKSIKYLSLHDRNNQNSI</sequence>
<keyword evidence="5" id="KW-1185">Reference proteome</keyword>
<name>A0A814F0A0_9BILA</name>
<protein>
    <submittedName>
        <fullName evidence="3">Uncharacterized protein</fullName>
    </submittedName>
</protein>
<keyword evidence="1" id="KW-0677">Repeat</keyword>
<comment type="caution">
    <text evidence="3">The sequence shown here is derived from an EMBL/GenBank/DDBJ whole genome shotgun (WGS) entry which is preliminary data.</text>
</comment>
<feature type="region of interest" description="Disordered" evidence="2">
    <location>
        <begin position="1"/>
        <end position="31"/>
    </location>
</feature>
<dbReference type="SUPFAM" id="SSF52058">
    <property type="entry name" value="L domain-like"/>
    <property type="match status" value="1"/>
</dbReference>
<dbReference type="Gene3D" id="3.80.10.10">
    <property type="entry name" value="Ribonuclease Inhibitor"/>
    <property type="match status" value="2"/>
</dbReference>
<dbReference type="Pfam" id="PF13516">
    <property type="entry name" value="LRR_6"/>
    <property type="match status" value="2"/>
</dbReference>
<evidence type="ECO:0000313" key="3">
    <source>
        <dbReference type="EMBL" id="CAF0976237.1"/>
    </source>
</evidence>
<dbReference type="InterPro" id="IPR032675">
    <property type="entry name" value="LRR_dom_sf"/>
</dbReference>
<evidence type="ECO:0000256" key="1">
    <source>
        <dbReference type="ARBA" id="ARBA00022737"/>
    </source>
</evidence>
<organism evidence="3 5">
    <name type="scientific">Didymodactylos carnosus</name>
    <dbReference type="NCBI Taxonomy" id="1234261"/>
    <lineage>
        <taxon>Eukaryota</taxon>
        <taxon>Metazoa</taxon>
        <taxon>Spiralia</taxon>
        <taxon>Gnathifera</taxon>
        <taxon>Rotifera</taxon>
        <taxon>Eurotatoria</taxon>
        <taxon>Bdelloidea</taxon>
        <taxon>Philodinida</taxon>
        <taxon>Philodinidae</taxon>
        <taxon>Didymodactylos</taxon>
    </lineage>
</organism>